<evidence type="ECO:0000256" key="4">
    <source>
        <dbReference type="ARBA" id="ARBA00022452"/>
    </source>
</evidence>
<dbReference type="HOGENOM" id="CLU_012817_10_6_7"/>
<sequence>MMQLFKTNKGLPWLIWLILAGFMVFPPQNLAADLTLAQAVDTAISLNPGLQAAQFRTHSAGEKVVQARSGALPQVQFMEQVNRTTNPMWAFGTRLNQEVITTQDFYPDSLNDPDAITNYATRVAVDWPVYDSGQTWYGVQQANLNQEATAFLQERIRQQVIANTITAYLRTLLVRENHIVVGQILETARAHLKMVQSRYDGGFVAKSDLLRAQVHIADLEQQLAESRSQTDIARCMLNIAMGGAGNLDKTLTTPLEAGAPMPGTLDDWISKALSHRPDLKQLMAQKRIAEKEIDKSRAARLPSVRLSGNYEINTEDFSDSGNNYTVGAVASLTLFTGGRISSAIREADLNLKQINATIQAMDQRICGETRQAFFSAQSAWKRIQVAQAAIGQSRESLRIVKNRYNNGLFTITDLLDADVLVQQSLTHHLKAIHDYRAAMAHLELAAGTIDKQ</sequence>
<evidence type="ECO:0000256" key="7">
    <source>
        <dbReference type="ARBA" id="ARBA00023237"/>
    </source>
</evidence>
<accession>C0QHD3</accession>
<keyword evidence="7" id="KW-0998">Cell outer membrane</keyword>
<dbReference type="Pfam" id="PF02321">
    <property type="entry name" value="OEP"/>
    <property type="match status" value="2"/>
</dbReference>
<dbReference type="RefSeq" id="WP_015906502.1">
    <property type="nucleotide sequence ID" value="NC_012108.1"/>
</dbReference>
<keyword evidence="9" id="KW-1185">Reference proteome</keyword>
<evidence type="ECO:0000256" key="3">
    <source>
        <dbReference type="ARBA" id="ARBA00022448"/>
    </source>
</evidence>
<organism evidence="8 9">
    <name type="scientific">Desulforapulum autotrophicum (strain ATCC 43914 / DSM 3382 / VKM B-1955 / HRM2)</name>
    <name type="common">Desulfobacterium autotrophicum</name>
    <dbReference type="NCBI Taxonomy" id="177437"/>
    <lineage>
        <taxon>Bacteria</taxon>
        <taxon>Pseudomonadati</taxon>
        <taxon>Thermodesulfobacteriota</taxon>
        <taxon>Desulfobacteria</taxon>
        <taxon>Desulfobacterales</taxon>
        <taxon>Desulfobacteraceae</taxon>
        <taxon>Desulforapulum</taxon>
    </lineage>
</organism>
<keyword evidence="5" id="KW-0812">Transmembrane</keyword>
<evidence type="ECO:0000313" key="9">
    <source>
        <dbReference type="Proteomes" id="UP000000442"/>
    </source>
</evidence>
<proteinExistence type="inferred from homology"/>
<evidence type="ECO:0000256" key="1">
    <source>
        <dbReference type="ARBA" id="ARBA00004442"/>
    </source>
</evidence>
<dbReference type="GO" id="GO:0015562">
    <property type="term" value="F:efflux transmembrane transporter activity"/>
    <property type="evidence" value="ECO:0007669"/>
    <property type="project" value="InterPro"/>
</dbReference>
<dbReference type="AlphaFoldDB" id="C0QHD3"/>
<evidence type="ECO:0000256" key="2">
    <source>
        <dbReference type="ARBA" id="ARBA00007613"/>
    </source>
</evidence>
<evidence type="ECO:0000313" key="8">
    <source>
        <dbReference type="EMBL" id="ACN17792.1"/>
    </source>
</evidence>
<gene>
    <name evidence="8" type="ordered locus">HRM2_47430</name>
</gene>
<keyword evidence="3" id="KW-0813">Transport</keyword>
<dbReference type="InterPro" id="IPR051906">
    <property type="entry name" value="TolC-like"/>
</dbReference>
<dbReference type="PANTHER" id="PTHR30026">
    <property type="entry name" value="OUTER MEMBRANE PROTEIN TOLC"/>
    <property type="match status" value="1"/>
</dbReference>
<dbReference type="OrthoDB" id="5498081at2"/>
<keyword evidence="4" id="KW-1134">Transmembrane beta strand</keyword>
<dbReference type="InterPro" id="IPR003423">
    <property type="entry name" value="OMP_efflux"/>
</dbReference>
<dbReference type="Gene3D" id="1.20.1600.10">
    <property type="entry name" value="Outer membrane efflux proteins (OEP)"/>
    <property type="match status" value="1"/>
</dbReference>
<dbReference type="eggNOG" id="COG1538">
    <property type="taxonomic scope" value="Bacteria"/>
</dbReference>
<dbReference type="KEGG" id="dat:HRM2_47430"/>
<keyword evidence="6" id="KW-0472">Membrane</keyword>
<evidence type="ECO:0000256" key="6">
    <source>
        <dbReference type="ARBA" id="ARBA00023136"/>
    </source>
</evidence>
<name>C0QHD3_DESAH</name>
<comment type="similarity">
    <text evidence="2">Belongs to the outer membrane factor (OMF) (TC 1.B.17) family.</text>
</comment>
<dbReference type="EMBL" id="CP001087">
    <property type="protein sequence ID" value="ACN17792.1"/>
    <property type="molecule type" value="Genomic_DNA"/>
</dbReference>
<dbReference type="SUPFAM" id="SSF56954">
    <property type="entry name" value="Outer membrane efflux proteins (OEP)"/>
    <property type="match status" value="1"/>
</dbReference>
<protein>
    <submittedName>
        <fullName evidence="8">Outer membrane protein</fullName>
    </submittedName>
</protein>
<reference evidence="8 9" key="1">
    <citation type="journal article" date="2009" name="Environ. Microbiol.">
        <title>Genome sequence of Desulfobacterium autotrophicum HRM2, a marine sulfate reducer oxidizing organic carbon completely to carbon dioxide.</title>
        <authorList>
            <person name="Strittmatter A.W."/>
            <person name="Liesegang H."/>
            <person name="Rabus R."/>
            <person name="Decker I."/>
            <person name="Amann J."/>
            <person name="Andres S."/>
            <person name="Henne A."/>
            <person name="Fricke W.F."/>
            <person name="Martinez-Arias R."/>
            <person name="Bartels D."/>
            <person name="Goesmann A."/>
            <person name="Krause L."/>
            <person name="Puehler A."/>
            <person name="Klenk H.P."/>
            <person name="Richter M."/>
            <person name="Schuler M."/>
            <person name="Gloeckner F.O."/>
            <person name="Meyerdierks A."/>
            <person name="Gottschalk G."/>
            <person name="Amann R."/>
        </authorList>
    </citation>
    <scope>NUCLEOTIDE SEQUENCE [LARGE SCALE GENOMIC DNA]</scope>
    <source>
        <strain evidence="9">ATCC 43914 / DSM 3382 / HRM2</strain>
    </source>
</reference>
<comment type="subcellular location">
    <subcellularLocation>
        <location evidence="1">Cell outer membrane</location>
    </subcellularLocation>
</comment>
<dbReference type="Proteomes" id="UP000000442">
    <property type="component" value="Chromosome"/>
</dbReference>
<dbReference type="PANTHER" id="PTHR30026:SF20">
    <property type="entry name" value="OUTER MEMBRANE PROTEIN TOLC"/>
    <property type="match status" value="1"/>
</dbReference>
<evidence type="ECO:0000256" key="5">
    <source>
        <dbReference type="ARBA" id="ARBA00022692"/>
    </source>
</evidence>
<dbReference type="GO" id="GO:0015288">
    <property type="term" value="F:porin activity"/>
    <property type="evidence" value="ECO:0007669"/>
    <property type="project" value="TreeGrafter"/>
</dbReference>
<dbReference type="GO" id="GO:1990281">
    <property type="term" value="C:efflux pump complex"/>
    <property type="evidence" value="ECO:0007669"/>
    <property type="project" value="TreeGrafter"/>
</dbReference>
<dbReference type="GO" id="GO:0009279">
    <property type="term" value="C:cell outer membrane"/>
    <property type="evidence" value="ECO:0007669"/>
    <property type="project" value="UniProtKB-SubCell"/>
</dbReference>
<dbReference type="STRING" id="177437.HRM2_47430"/>